<dbReference type="Pfam" id="PF08310">
    <property type="entry name" value="LGFP"/>
    <property type="match status" value="2"/>
</dbReference>
<organism evidence="2 3">
    <name type="scientific">Actinoplanes cyaneus</name>
    <dbReference type="NCBI Taxonomy" id="52696"/>
    <lineage>
        <taxon>Bacteria</taxon>
        <taxon>Bacillati</taxon>
        <taxon>Actinomycetota</taxon>
        <taxon>Actinomycetes</taxon>
        <taxon>Micromonosporales</taxon>
        <taxon>Micromonosporaceae</taxon>
        <taxon>Actinoplanes</taxon>
    </lineage>
</organism>
<name>A0A919IN48_9ACTN</name>
<dbReference type="InterPro" id="IPR013207">
    <property type="entry name" value="LGFP"/>
</dbReference>
<keyword evidence="3" id="KW-1185">Reference proteome</keyword>
<gene>
    <name evidence="2" type="ORF">Acy02nite_70160</name>
</gene>
<keyword evidence="1" id="KW-0732">Signal</keyword>
<evidence type="ECO:0000313" key="3">
    <source>
        <dbReference type="Proteomes" id="UP000619479"/>
    </source>
</evidence>
<reference evidence="2" key="1">
    <citation type="submission" date="2021-01" db="EMBL/GenBank/DDBJ databases">
        <title>Whole genome shotgun sequence of Actinoplanes cyaneus NBRC 14990.</title>
        <authorList>
            <person name="Komaki H."/>
            <person name="Tamura T."/>
        </authorList>
    </citation>
    <scope>NUCLEOTIDE SEQUENCE</scope>
    <source>
        <strain evidence="2">NBRC 14990</strain>
    </source>
</reference>
<evidence type="ECO:0008006" key="4">
    <source>
        <dbReference type="Google" id="ProtNLM"/>
    </source>
</evidence>
<dbReference type="AlphaFoldDB" id="A0A919IN48"/>
<dbReference type="Proteomes" id="UP000619479">
    <property type="component" value="Unassembled WGS sequence"/>
</dbReference>
<dbReference type="EMBL" id="BOMH01000058">
    <property type="protein sequence ID" value="GID69135.1"/>
    <property type="molecule type" value="Genomic_DNA"/>
</dbReference>
<proteinExistence type="predicted"/>
<evidence type="ECO:0000256" key="1">
    <source>
        <dbReference type="SAM" id="SignalP"/>
    </source>
</evidence>
<feature type="signal peptide" evidence="1">
    <location>
        <begin position="1"/>
        <end position="21"/>
    </location>
</feature>
<protein>
    <recommendedName>
        <fullName evidence="4">LGFP repeat-containing protein</fullName>
    </recommendedName>
</protein>
<accession>A0A919IN48</accession>
<evidence type="ECO:0000313" key="2">
    <source>
        <dbReference type="EMBL" id="GID69135.1"/>
    </source>
</evidence>
<sequence length="151" mass="16322">MKLRALTAVALGLAAATVCGAAAARADESKSSDKSATYCRLRVHGGILSKYVTFGSDKGRLGCPLGIEQPARGGGRMQQFDGGSIYWSKETGAHLVAGRIRELWQDNRGEAGCIGYPTDEESDTPDRKGRWQHFQHGTIWHWNDGKVSAVC</sequence>
<comment type="caution">
    <text evidence="2">The sequence shown here is derived from an EMBL/GenBank/DDBJ whole genome shotgun (WGS) entry which is preliminary data.</text>
</comment>
<feature type="chain" id="PRO_5039234543" description="LGFP repeat-containing protein" evidence="1">
    <location>
        <begin position="22"/>
        <end position="151"/>
    </location>
</feature>